<evidence type="ECO:0000313" key="1">
    <source>
        <dbReference type="EMBL" id="HJG31192.1"/>
    </source>
</evidence>
<dbReference type="EMBL" id="DYVF01000045">
    <property type="protein sequence ID" value="HJG31192.1"/>
    <property type="molecule type" value="Genomic_DNA"/>
</dbReference>
<dbReference type="Gene3D" id="1.10.1220.10">
    <property type="entry name" value="Met repressor-like"/>
    <property type="match status" value="1"/>
</dbReference>
<dbReference type="AlphaFoldDB" id="A0A921ISJ0"/>
<protein>
    <submittedName>
        <fullName evidence="1">Uncharacterized protein</fullName>
    </submittedName>
</protein>
<evidence type="ECO:0000313" key="2">
    <source>
        <dbReference type="Proteomes" id="UP000746751"/>
    </source>
</evidence>
<dbReference type="InterPro" id="IPR013321">
    <property type="entry name" value="Arc_rbn_hlx_hlx"/>
</dbReference>
<gene>
    <name evidence="1" type="ORF">K8U80_07330</name>
</gene>
<organism evidence="1 2">
    <name type="scientific">Collinsella ihumii</name>
    <dbReference type="NCBI Taxonomy" id="1720204"/>
    <lineage>
        <taxon>Bacteria</taxon>
        <taxon>Bacillati</taxon>
        <taxon>Actinomycetota</taxon>
        <taxon>Coriobacteriia</taxon>
        <taxon>Coriobacteriales</taxon>
        <taxon>Coriobacteriaceae</taxon>
        <taxon>Collinsella</taxon>
    </lineage>
</organism>
<dbReference type="Proteomes" id="UP000746751">
    <property type="component" value="Unassembled WGS sequence"/>
</dbReference>
<name>A0A921ISJ0_9ACTN</name>
<dbReference type="GO" id="GO:0006355">
    <property type="term" value="P:regulation of DNA-templated transcription"/>
    <property type="evidence" value="ECO:0007669"/>
    <property type="project" value="InterPro"/>
</dbReference>
<proteinExistence type="predicted"/>
<accession>A0A921ISJ0</accession>
<comment type="caution">
    <text evidence="1">The sequence shown here is derived from an EMBL/GenBank/DDBJ whole genome shotgun (WGS) entry which is preliminary data.</text>
</comment>
<reference evidence="1" key="2">
    <citation type="submission" date="2021-09" db="EMBL/GenBank/DDBJ databases">
        <authorList>
            <person name="Gilroy R."/>
        </authorList>
    </citation>
    <scope>NUCLEOTIDE SEQUENCE</scope>
    <source>
        <strain evidence="1">ChiGjej2B2-7701</strain>
    </source>
</reference>
<sequence>MTVMASASSSRQTQMNARIDAALKEAGDTVLGNLGYTPSMAVRGFWRFIVNHQDDAAAVREIIEPAVATELSAEAARKMSATSRLRSLYEQTAAELGIDGEDASILPSWDELRDAWYSERLGGDA</sequence>
<reference evidence="1" key="1">
    <citation type="journal article" date="2021" name="PeerJ">
        <title>Extensive microbial diversity within the chicken gut microbiome revealed by metagenomics and culture.</title>
        <authorList>
            <person name="Gilroy R."/>
            <person name="Ravi A."/>
            <person name="Getino M."/>
            <person name="Pursley I."/>
            <person name="Horton D.L."/>
            <person name="Alikhan N.F."/>
            <person name="Baker D."/>
            <person name="Gharbi K."/>
            <person name="Hall N."/>
            <person name="Watson M."/>
            <person name="Adriaenssens E.M."/>
            <person name="Foster-Nyarko E."/>
            <person name="Jarju S."/>
            <person name="Secka A."/>
            <person name="Antonio M."/>
            <person name="Oren A."/>
            <person name="Chaudhuri R.R."/>
            <person name="La Ragione R."/>
            <person name="Hildebrand F."/>
            <person name="Pallen M.J."/>
        </authorList>
    </citation>
    <scope>NUCLEOTIDE SEQUENCE</scope>
    <source>
        <strain evidence="1">ChiGjej2B2-7701</strain>
    </source>
</reference>